<gene>
    <name evidence="3" type="ORF">HPB48_018407</name>
</gene>
<keyword evidence="4" id="KW-1185">Reference proteome</keyword>
<dbReference type="OrthoDB" id="7699125at2759"/>
<feature type="domain" description="C2H2-type" evidence="2">
    <location>
        <begin position="56"/>
        <end position="77"/>
    </location>
</feature>
<dbReference type="InterPro" id="IPR013087">
    <property type="entry name" value="Znf_C2H2_type"/>
</dbReference>
<proteinExistence type="predicted"/>
<protein>
    <recommendedName>
        <fullName evidence="2">C2H2-type domain-containing protein</fullName>
    </recommendedName>
</protein>
<evidence type="ECO:0000313" key="3">
    <source>
        <dbReference type="EMBL" id="KAH9373354.1"/>
    </source>
</evidence>
<name>A0A9J6GD92_HAELO</name>
<evidence type="ECO:0000313" key="4">
    <source>
        <dbReference type="Proteomes" id="UP000821853"/>
    </source>
</evidence>
<accession>A0A9J6GD92</accession>
<dbReference type="EMBL" id="JABSTR010000006">
    <property type="protein sequence ID" value="KAH9373354.1"/>
    <property type="molecule type" value="Genomic_DNA"/>
</dbReference>
<feature type="region of interest" description="Disordered" evidence="1">
    <location>
        <begin position="1"/>
        <end position="40"/>
    </location>
</feature>
<dbReference type="VEuPathDB" id="VectorBase:HLOH_053338"/>
<feature type="region of interest" description="Disordered" evidence="1">
    <location>
        <begin position="94"/>
        <end position="113"/>
    </location>
</feature>
<feature type="compositionally biased region" description="Polar residues" evidence="1">
    <location>
        <begin position="17"/>
        <end position="35"/>
    </location>
</feature>
<dbReference type="PROSITE" id="PS00028">
    <property type="entry name" value="ZINC_FINGER_C2H2_1"/>
    <property type="match status" value="1"/>
</dbReference>
<dbReference type="Proteomes" id="UP000821853">
    <property type="component" value="Chromosome 4"/>
</dbReference>
<sequence>MNATTTGAAASEIGESTMPNIPTTSTAPRPTQSQFAVAPSEAHSEGHGWYVKEYSCSVCGATFIAAKCYKEHFDHCHKHGPQCNYPESDYPQLSCSAPDEESHSVPSLDPESMSELTRPEITEGARLSDLCRLLEGQHRCSKAAVDAVVQGVAEIFEAKQLSFDTSKLSSNKARKCLYEQTDIYIKLFKKVLKNGSKAYYVPLKPLLHNLLKHPETAKYLQQPVLCSSDSLLRDFSDGLRFSDHTVLRNKRNPLALLLYCDDIDLANPLGMKRGSRGKLTVFYIMFANIPPFKRSSLHSIFLLAVAHSRDIKTVEAKEDLLQDFIATVNELSSTGVKIIIENKEIELLGAFCISG</sequence>
<evidence type="ECO:0000256" key="1">
    <source>
        <dbReference type="SAM" id="MobiDB-lite"/>
    </source>
</evidence>
<evidence type="ECO:0000259" key="2">
    <source>
        <dbReference type="PROSITE" id="PS00028"/>
    </source>
</evidence>
<reference evidence="3 4" key="1">
    <citation type="journal article" date="2020" name="Cell">
        <title>Large-Scale Comparative Analyses of Tick Genomes Elucidate Their Genetic Diversity and Vector Capacities.</title>
        <authorList>
            <consortium name="Tick Genome and Microbiome Consortium (TIGMIC)"/>
            <person name="Jia N."/>
            <person name="Wang J."/>
            <person name="Shi W."/>
            <person name="Du L."/>
            <person name="Sun Y."/>
            <person name="Zhan W."/>
            <person name="Jiang J.F."/>
            <person name="Wang Q."/>
            <person name="Zhang B."/>
            <person name="Ji P."/>
            <person name="Bell-Sakyi L."/>
            <person name="Cui X.M."/>
            <person name="Yuan T.T."/>
            <person name="Jiang B.G."/>
            <person name="Yang W.F."/>
            <person name="Lam T.T."/>
            <person name="Chang Q.C."/>
            <person name="Ding S.J."/>
            <person name="Wang X.J."/>
            <person name="Zhu J.G."/>
            <person name="Ruan X.D."/>
            <person name="Zhao L."/>
            <person name="Wei J.T."/>
            <person name="Ye R.Z."/>
            <person name="Que T.C."/>
            <person name="Du C.H."/>
            <person name="Zhou Y.H."/>
            <person name="Cheng J.X."/>
            <person name="Dai P.F."/>
            <person name="Guo W.B."/>
            <person name="Han X.H."/>
            <person name="Huang E.J."/>
            <person name="Li L.F."/>
            <person name="Wei W."/>
            <person name="Gao Y.C."/>
            <person name="Liu J.Z."/>
            <person name="Shao H.Z."/>
            <person name="Wang X."/>
            <person name="Wang C.C."/>
            <person name="Yang T.C."/>
            <person name="Huo Q.B."/>
            <person name="Li W."/>
            <person name="Chen H.Y."/>
            <person name="Chen S.E."/>
            <person name="Zhou L.G."/>
            <person name="Ni X.B."/>
            <person name="Tian J.H."/>
            <person name="Sheng Y."/>
            <person name="Liu T."/>
            <person name="Pan Y.S."/>
            <person name="Xia L.Y."/>
            <person name="Li J."/>
            <person name="Zhao F."/>
            <person name="Cao W.C."/>
        </authorList>
    </citation>
    <scope>NUCLEOTIDE SEQUENCE [LARGE SCALE GENOMIC DNA]</scope>
    <source>
        <strain evidence="3">HaeL-2018</strain>
    </source>
</reference>
<dbReference type="AlphaFoldDB" id="A0A9J6GD92"/>
<comment type="caution">
    <text evidence="3">The sequence shown here is derived from an EMBL/GenBank/DDBJ whole genome shotgun (WGS) entry which is preliminary data.</text>
</comment>
<organism evidence="3 4">
    <name type="scientific">Haemaphysalis longicornis</name>
    <name type="common">Bush tick</name>
    <dbReference type="NCBI Taxonomy" id="44386"/>
    <lineage>
        <taxon>Eukaryota</taxon>
        <taxon>Metazoa</taxon>
        <taxon>Ecdysozoa</taxon>
        <taxon>Arthropoda</taxon>
        <taxon>Chelicerata</taxon>
        <taxon>Arachnida</taxon>
        <taxon>Acari</taxon>
        <taxon>Parasitiformes</taxon>
        <taxon>Ixodida</taxon>
        <taxon>Ixodoidea</taxon>
        <taxon>Ixodidae</taxon>
        <taxon>Haemaphysalinae</taxon>
        <taxon>Haemaphysalis</taxon>
    </lineage>
</organism>